<comment type="subcellular location">
    <subcellularLocation>
        <location evidence="15">Cell membrane</location>
        <topology evidence="15">Multi-pass membrane protein</topology>
        <orientation evidence="15">Cytoplasmic side</orientation>
    </subcellularLocation>
    <subcellularLocation>
        <location evidence="1">Membrane</location>
    </subcellularLocation>
</comment>
<dbReference type="RefSeq" id="WP_024523520.1">
    <property type="nucleotide sequence ID" value="NZ_CP016043.1"/>
</dbReference>
<dbReference type="GO" id="GO:0004222">
    <property type="term" value="F:metalloendopeptidase activity"/>
    <property type="evidence" value="ECO:0007669"/>
    <property type="project" value="InterPro"/>
</dbReference>
<comment type="subunit">
    <text evidence="15">Homohexamer.</text>
</comment>
<keyword evidence="9 15" id="KW-0862">Zinc</keyword>
<feature type="region of interest" description="Disordered" evidence="17">
    <location>
        <begin position="605"/>
        <end position="655"/>
    </location>
</feature>
<dbReference type="InterPro" id="IPR041569">
    <property type="entry name" value="AAA_lid_3"/>
</dbReference>
<dbReference type="InterPro" id="IPR003959">
    <property type="entry name" value="ATPase_AAA_core"/>
</dbReference>
<dbReference type="InterPro" id="IPR005936">
    <property type="entry name" value="FtsH"/>
</dbReference>
<evidence type="ECO:0000256" key="17">
    <source>
        <dbReference type="SAM" id="MobiDB-lite"/>
    </source>
</evidence>
<dbReference type="NCBIfam" id="NF008004">
    <property type="entry name" value="PRK10733.1"/>
    <property type="match status" value="1"/>
</dbReference>
<dbReference type="SUPFAM" id="SSF140990">
    <property type="entry name" value="FtsH protease domain-like"/>
    <property type="match status" value="1"/>
</dbReference>
<keyword evidence="7 15" id="KW-0547">Nucleotide-binding</keyword>
<keyword evidence="21" id="KW-1185">Reference proteome</keyword>
<evidence type="ECO:0000313" key="19">
    <source>
        <dbReference type="EMBL" id="AOV98075.1"/>
    </source>
</evidence>
<dbReference type="InterPro" id="IPR003593">
    <property type="entry name" value="AAA+_ATPase"/>
</dbReference>
<dbReference type="PANTHER" id="PTHR23076:SF97">
    <property type="entry name" value="ATP-DEPENDENT ZINC METALLOPROTEASE YME1L1"/>
    <property type="match status" value="1"/>
</dbReference>
<comment type="similarity">
    <text evidence="14 15">In the central section; belongs to the AAA ATPase family.</text>
</comment>
<evidence type="ECO:0000256" key="1">
    <source>
        <dbReference type="ARBA" id="ARBA00004370"/>
    </source>
</evidence>
<dbReference type="Proteomes" id="UP000175893">
    <property type="component" value="Chromosome"/>
</dbReference>
<reference evidence="19 21" key="1">
    <citation type="submission" date="2016-06" db="EMBL/GenBank/DDBJ databases">
        <title>Complete genome sequence of Edwardsiella hoshinae ATCC 35051.</title>
        <authorList>
            <person name="Reichley S.R."/>
            <person name="Waldbieser G.C."/>
            <person name="Lawrence M.L."/>
            <person name="Griffin M.J."/>
        </authorList>
    </citation>
    <scope>NUCLEOTIDE SEQUENCE [LARGE SCALE GENOMIC DNA]</scope>
    <source>
        <strain evidence="19 21">ATCC 35051</strain>
    </source>
</reference>
<evidence type="ECO:0000256" key="8">
    <source>
        <dbReference type="ARBA" id="ARBA00022801"/>
    </source>
</evidence>
<comment type="cofactor">
    <cofactor evidence="15">
        <name>Zn(2+)</name>
        <dbReference type="ChEBI" id="CHEBI:29105"/>
    </cofactor>
    <text evidence="15">Binds 1 zinc ion per subunit.</text>
</comment>
<dbReference type="EMBL" id="CP016043">
    <property type="protein sequence ID" value="AOV98075.1"/>
    <property type="molecule type" value="Genomic_DNA"/>
</dbReference>
<reference evidence="20 22" key="2">
    <citation type="submission" date="2018-06" db="EMBL/GenBank/DDBJ databases">
        <authorList>
            <consortium name="Pathogen Informatics"/>
            <person name="Doyle S."/>
        </authorList>
    </citation>
    <scope>NUCLEOTIDE SEQUENCE [LARGE SCALE GENOMIC DNA]</scope>
    <source>
        <strain evidence="20 22">NCTC12121</strain>
    </source>
</reference>
<evidence type="ECO:0000256" key="14">
    <source>
        <dbReference type="ARBA" id="ARBA00061570"/>
    </source>
</evidence>
<feature type="transmembrane region" description="Helical" evidence="15">
    <location>
        <begin position="98"/>
        <end position="119"/>
    </location>
</feature>
<evidence type="ECO:0000313" key="21">
    <source>
        <dbReference type="Proteomes" id="UP000175893"/>
    </source>
</evidence>
<dbReference type="Gene3D" id="3.30.720.210">
    <property type="match status" value="1"/>
</dbReference>
<feature type="compositionally biased region" description="Basic and acidic residues" evidence="17">
    <location>
        <begin position="640"/>
        <end position="655"/>
    </location>
</feature>
<dbReference type="GO" id="GO:0008270">
    <property type="term" value="F:zinc ion binding"/>
    <property type="evidence" value="ECO:0007669"/>
    <property type="project" value="UniProtKB-UniRule"/>
</dbReference>
<evidence type="ECO:0000256" key="6">
    <source>
        <dbReference type="ARBA" id="ARBA00022723"/>
    </source>
</evidence>
<dbReference type="FunFam" id="3.30.720.210:FF:000001">
    <property type="entry name" value="ATP-dependent zinc metalloprotease FtsH"/>
    <property type="match status" value="1"/>
</dbReference>
<keyword evidence="5 15" id="KW-0812">Transmembrane</keyword>
<keyword evidence="8 15" id="KW-0378">Hydrolase</keyword>
<feature type="compositionally biased region" description="Low complexity" evidence="17">
    <location>
        <begin position="612"/>
        <end position="639"/>
    </location>
</feature>
<keyword evidence="6 15" id="KW-0479">Metal-binding</keyword>
<dbReference type="Pfam" id="PF06480">
    <property type="entry name" value="FtsH_ext"/>
    <property type="match status" value="1"/>
</dbReference>
<feature type="domain" description="AAA+ ATPase" evidence="18">
    <location>
        <begin position="184"/>
        <end position="323"/>
    </location>
</feature>
<comment type="function">
    <text evidence="15">Acts as a processive, ATP-dependent zinc metallopeptidase for both cytoplasmic and membrane proteins. Plays a role in the quality control of integral membrane proteins.</text>
</comment>
<evidence type="ECO:0000256" key="2">
    <source>
        <dbReference type="ARBA" id="ARBA00010044"/>
    </source>
</evidence>
<dbReference type="GO" id="GO:0006508">
    <property type="term" value="P:proteolysis"/>
    <property type="evidence" value="ECO:0007669"/>
    <property type="project" value="UniProtKB-KW"/>
</dbReference>
<evidence type="ECO:0000256" key="11">
    <source>
        <dbReference type="ARBA" id="ARBA00022989"/>
    </source>
</evidence>
<sequence>MAKNLILWLVIAVVLMSVFQSFGPSESNSRRVDYSTFLTEVNQDQVRQVSIDGRAINVTKKDGNRYTTYIPINDPKLLDSLLTKNVKVIGEPPEEPSLLTSIFISWFPMLLLIGVWIFFMRQMQGGGGKGAMSFGKSKARMLTEDQIKTTFADVAGCDEAKEEVGELVEYLRDPSRFQKLGGKIPKGILMVGPPGTGKTLLAKAIAGEAKVPFFTISGSDFVEMFVGVGASRVRDMFEQAKKAAPCIIFIDEIDAVGRQRGAGLGGGHDEREQTLNQMLVEMDGFEGNEGIIVIAATNRPDVLDPALLRPGRFDRQVVVGLPDVRGREQILKVHMRRVPLATDIDASVIARGTPGFSGADLANLVNEAALFAARNNKRVVSMVEFEKAKDKIMMGAERRSMVMTEAQKESTAYHEAGHAIIGRLVPEHDPVHKVTIIPRGRALGVTFFLPQGDSISYSRQKLESMISVAYGGRLAEELIYGSEHVSTGASQDIKQATTIARNMVTQWGFSEKLGPLLYAEEEGEVFLGRSVAKSKHMSDETARIIDQEVKALIERNYQRARQLLVDNMDIMHAMKDALMKYETIDAPQVDDLMARREVRPPAGWLDEQANRQAQQTAPQAQPQPTAAPTEPTTPATDNSAARDDDDRDHSNGSEK</sequence>
<evidence type="ECO:0000256" key="13">
    <source>
        <dbReference type="ARBA" id="ARBA00023136"/>
    </source>
</evidence>
<keyword evidence="10 15" id="KW-0067">ATP-binding</keyword>
<evidence type="ECO:0000313" key="20">
    <source>
        <dbReference type="EMBL" id="STC91537.1"/>
    </source>
</evidence>
<dbReference type="PANTHER" id="PTHR23076">
    <property type="entry name" value="METALLOPROTEASE M41 FTSH"/>
    <property type="match status" value="1"/>
</dbReference>
<dbReference type="FunFam" id="1.10.8.60:FF:000001">
    <property type="entry name" value="ATP-dependent zinc metalloprotease FtsH"/>
    <property type="match status" value="1"/>
</dbReference>
<dbReference type="EMBL" id="UFXZ01000001">
    <property type="protein sequence ID" value="STC91537.1"/>
    <property type="molecule type" value="Genomic_DNA"/>
</dbReference>
<dbReference type="SMART" id="SM00382">
    <property type="entry name" value="AAA"/>
    <property type="match status" value="1"/>
</dbReference>
<dbReference type="InterPro" id="IPR011546">
    <property type="entry name" value="Pept_M41_FtsH_extracell"/>
</dbReference>
<evidence type="ECO:0000256" key="4">
    <source>
        <dbReference type="ARBA" id="ARBA00022670"/>
    </source>
</evidence>
<evidence type="ECO:0000256" key="9">
    <source>
        <dbReference type="ARBA" id="ARBA00022833"/>
    </source>
</evidence>
<dbReference type="GO" id="GO:0005886">
    <property type="term" value="C:plasma membrane"/>
    <property type="evidence" value="ECO:0007669"/>
    <property type="project" value="UniProtKB-SubCell"/>
</dbReference>
<dbReference type="InterPro" id="IPR000642">
    <property type="entry name" value="Peptidase_M41"/>
</dbReference>
<dbReference type="GO" id="GO:0004176">
    <property type="term" value="F:ATP-dependent peptidase activity"/>
    <property type="evidence" value="ECO:0007669"/>
    <property type="project" value="InterPro"/>
</dbReference>
<dbReference type="InterPro" id="IPR037219">
    <property type="entry name" value="Peptidase_M41-like"/>
</dbReference>
<dbReference type="GO" id="GO:0005524">
    <property type="term" value="F:ATP binding"/>
    <property type="evidence" value="ECO:0007669"/>
    <property type="project" value="UniProtKB-UniRule"/>
</dbReference>
<evidence type="ECO:0000256" key="12">
    <source>
        <dbReference type="ARBA" id="ARBA00023049"/>
    </source>
</evidence>
<dbReference type="HAMAP" id="MF_01458">
    <property type="entry name" value="FtsH"/>
    <property type="match status" value="1"/>
</dbReference>
<dbReference type="PROSITE" id="PS00674">
    <property type="entry name" value="AAA"/>
    <property type="match status" value="1"/>
</dbReference>
<dbReference type="InterPro" id="IPR027417">
    <property type="entry name" value="P-loop_NTPase"/>
</dbReference>
<comment type="caution">
    <text evidence="15">Lacks conserved residue(s) required for the propagation of feature annotation.</text>
</comment>
<dbReference type="CDD" id="cd19501">
    <property type="entry name" value="RecA-like_FtsH"/>
    <property type="match status" value="1"/>
</dbReference>
<keyword evidence="4 15" id="KW-0645">Protease</keyword>
<organism evidence="20 22">
    <name type="scientific">Edwardsiella hoshinae</name>
    <dbReference type="NCBI Taxonomy" id="93378"/>
    <lineage>
        <taxon>Bacteria</taxon>
        <taxon>Pseudomonadati</taxon>
        <taxon>Pseudomonadota</taxon>
        <taxon>Gammaproteobacteria</taxon>
        <taxon>Enterobacterales</taxon>
        <taxon>Hafniaceae</taxon>
        <taxon>Edwardsiella</taxon>
    </lineage>
</organism>
<dbReference type="GO" id="GO:0030163">
    <property type="term" value="P:protein catabolic process"/>
    <property type="evidence" value="ECO:0007669"/>
    <property type="project" value="UniProtKB-UniRule"/>
</dbReference>
<comment type="similarity">
    <text evidence="16">Belongs to the AAA ATPase family.</text>
</comment>
<keyword evidence="13 15" id="KW-0472">Membrane</keyword>
<proteinExistence type="inferred from homology"/>
<evidence type="ECO:0000256" key="16">
    <source>
        <dbReference type="RuleBase" id="RU003651"/>
    </source>
</evidence>
<dbReference type="AlphaFoldDB" id="A0A376DLL9"/>
<name>A0A376DLL9_9GAMM</name>
<dbReference type="KEGG" id="eho:A9798_14690"/>
<feature type="binding site" evidence="15">
    <location>
        <begin position="192"/>
        <end position="199"/>
    </location>
    <ligand>
        <name>ATP</name>
        <dbReference type="ChEBI" id="CHEBI:30616"/>
    </ligand>
</feature>
<evidence type="ECO:0000256" key="5">
    <source>
        <dbReference type="ARBA" id="ARBA00022692"/>
    </source>
</evidence>
<dbReference type="Pfam" id="PF00004">
    <property type="entry name" value="AAA"/>
    <property type="match status" value="1"/>
</dbReference>
<evidence type="ECO:0000313" key="22">
    <source>
        <dbReference type="Proteomes" id="UP000255248"/>
    </source>
</evidence>
<evidence type="ECO:0000256" key="3">
    <source>
        <dbReference type="ARBA" id="ARBA00022475"/>
    </source>
</evidence>
<evidence type="ECO:0000256" key="15">
    <source>
        <dbReference type="HAMAP-Rule" id="MF_01458"/>
    </source>
</evidence>
<keyword evidence="12 15" id="KW-0482">Metalloprotease</keyword>
<protein>
    <recommendedName>
        <fullName evidence="15">ATP-dependent zinc metalloprotease FtsH</fullName>
        <ecNumber evidence="15">3.4.24.-</ecNumber>
    </recommendedName>
</protein>
<comment type="similarity">
    <text evidence="2 15">In the C-terminal section; belongs to the peptidase M41 family.</text>
</comment>
<dbReference type="GO" id="GO:0016887">
    <property type="term" value="F:ATP hydrolysis activity"/>
    <property type="evidence" value="ECO:0007669"/>
    <property type="project" value="UniProtKB-UniRule"/>
</dbReference>
<dbReference type="Pfam" id="PF01434">
    <property type="entry name" value="Peptidase_M41"/>
    <property type="match status" value="1"/>
</dbReference>
<dbReference type="STRING" id="93378.A9798_14690"/>
<dbReference type="FunFam" id="1.20.58.760:FF:000001">
    <property type="entry name" value="ATP-dependent zinc metalloprotease FtsH"/>
    <property type="match status" value="1"/>
</dbReference>
<dbReference type="InterPro" id="IPR003960">
    <property type="entry name" value="ATPase_AAA_CS"/>
</dbReference>
<dbReference type="Gene3D" id="1.10.8.60">
    <property type="match status" value="1"/>
</dbReference>
<dbReference type="Gene3D" id="1.20.58.760">
    <property type="entry name" value="Peptidase M41"/>
    <property type="match status" value="1"/>
</dbReference>
<dbReference type="EC" id="3.4.24.-" evidence="15"/>
<feature type="binding site" evidence="15">
    <location>
        <position position="492"/>
    </location>
    <ligand>
        <name>Zn(2+)</name>
        <dbReference type="ChEBI" id="CHEBI:29105"/>
        <note>catalytic</note>
    </ligand>
</feature>
<evidence type="ECO:0000256" key="10">
    <source>
        <dbReference type="ARBA" id="ARBA00022840"/>
    </source>
</evidence>
<dbReference type="OrthoDB" id="9809379at2"/>
<dbReference type="Pfam" id="PF17862">
    <property type="entry name" value="AAA_lid_3"/>
    <property type="match status" value="1"/>
</dbReference>
<feature type="binding site" evidence="15">
    <location>
        <position position="418"/>
    </location>
    <ligand>
        <name>Zn(2+)</name>
        <dbReference type="ChEBI" id="CHEBI:29105"/>
        <note>catalytic</note>
    </ligand>
</feature>
<dbReference type="Proteomes" id="UP000255248">
    <property type="component" value="Unassembled WGS sequence"/>
</dbReference>
<evidence type="ECO:0000256" key="7">
    <source>
        <dbReference type="ARBA" id="ARBA00022741"/>
    </source>
</evidence>
<accession>A0A376DLL9</accession>
<dbReference type="FunFam" id="3.40.50.300:FF:000001">
    <property type="entry name" value="ATP-dependent zinc metalloprotease FtsH"/>
    <property type="match status" value="1"/>
</dbReference>
<dbReference type="SUPFAM" id="SSF52540">
    <property type="entry name" value="P-loop containing nucleoside triphosphate hydrolases"/>
    <property type="match status" value="1"/>
</dbReference>
<evidence type="ECO:0000259" key="18">
    <source>
        <dbReference type="SMART" id="SM00382"/>
    </source>
</evidence>
<keyword evidence="3 15" id="KW-1003">Cell membrane</keyword>
<gene>
    <name evidence="15 20" type="primary">ftsH</name>
    <name evidence="19" type="synonym">hflB</name>
    <name evidence="19" type="ORF">A9798_14690</name>
    <name evidence="20" type="ORF">NCTC12121_03086</name>
</gene>
<feature type="binding site" evidence="15">
    <location>
        <position position="414"/>
    </location>
    <ligand>
        <name>Zn(2+)</name>
        <dbReference type="ChEBI" id="CHEBI:29105"/>
        <note>catalytic</note>
    </ligand>
</feature>
<keyword evidence="11 15" id="KW-1133">Transmembrane helix</keyword>
<dbReference type="NCBIfam" id="TIGR01241">
    <property type="entry name" value="FtsH_fam"/>
    <property type="match status" value="1"/>
</dbReference>
<feature type="active site" evidence="15">
    <location>
        <position position="415"/>
    </location>
</feature>
<dbReference type="Gene3D" id="3.40.50.300">
    <property type="entry name" value="P-loop containing nucleotide triphosphate hydrolases"/>
    <property type="match status" value="1"/>
</dbReference>